<comment type="caution">
    <text evidence="1">The sequence shown here is derived from an EMBL/GenBank/DDBJ whole genome shotgun (WGS) entry which is preliminary data.</text>
</comment>
<keyword evidence="2" id="KW-1185">Reference proteome</keyword>
<reference evidence="1" key="1">
    <citation type="submission" date="2021-06" db="EMBL/GenBank/DDBJ databases">
        <title>Comparative genomics, transcriptomics and evolutionary studies reveal genomic signatures of adaptation to plant cell wall in hemibiotrophic fungi.</title>
        <authorList>
            <consortium name="DOE Joint Genome Institute"/>
            <person name="Baroncelli R."/>
            <person name="Diaz J.F."/>
            <person name="Benocci T."/>
            <person name="Peng M."/>
            <person name="Battaglia E."/>
            <person name="Haridas S."/>
            <person name="Andreopoulos W."/>
            <person name="Labutti K."/>
            <person name="Pangilinan J."/>
            <person name="Floch G.L."/>
            <person name="Makela M.R."/>
            <person name="Henrissat B."/>
            <person name="Grigoriev I.V."/>
            <person name="Crouch J.A."/>
            <person name="De Vries R.P."/>
            <person name="Sukno S.A."/>
            <person name="Thon M.R."/>
        </authorList>
    </citation>
    <scope>NUCLEOTIDE SEQUENCE</scope>
    <source>
        <strain evidence="1">CBS 125086</strain>
    </source>
</reference>
<sequence length="152" mass="16869">MAQPISLDSTKPDRASLRGFSLQVDIRIMFPLYVQVKSRRRCHRSQSILGTTNSPIKQLTLISVDRGRDLTQPKPNTSAAFDGPAASGPSNAYAWLLDEFEGQAIAIPLKTRFDAVPWGLEKVLYTKLNQVANHRRVHGRPAIVAMVMDGSR</sequence>
<dbReference type="Proteomes" id="UP001230504">
    <property type="component" value="Unassembled WGS sequence"/>
</dbReference>
<dbReference type="AlphaFoldDB" id="A0AAD8PS88"/>
<name>A0AAD8PS88_9PEZI</name>
<evidence type="ECO:0000313" key="2">
    <source>
        <dbReference type="Proteomes" id="UP001230504"/>
    </source>
</evidence>
<dbReference type="RefSeq" id="XP_060410886.1">
    <property type="nucleotide sequence ID" value="XM_060552523.1"/>
</dbReference>
<evidence type="ECO:0000313" key="1">
    <source>
        <dbReference type="EMBL" id="KAK1579783.1"/>
    </source>
</evidence>
<proteinExistence type="predicted"/>
<dbReference type="GeneID" id="85436763"/>
<protein>
    <submittedName>
        <fullName evidence="1">Uncharacterized protein</fullName>
    </submittedName>
</protein>
<dbReference type="EMBL" id="JAHLJV010000062">
    <property type="protein sequence ID" value="KAK1579783.1"/>
    <property type="molecule type" value="Genomic_DNA"/>
</dbReference>
<accession>A0AAD8PS88</accession>
<organism evidence="1 2">
    <name type="scientific">Colletotrichum navitas</name>
    <dbReference type="NCBI Taxonomy" id="681940"/>
    <lineage>
        <taxon>Eukaryota</taxon>
        <taxon>Fungi</taxon>
        <taxon>Dikarya</taxon>
        <taxon>Ascomycota</taxon>
        <taxon>Pezizomycotina</taxon>
        <taxon>Sordariomycetes</taxon>
        <taxon>Hypocreomycetidae</taxon>
        <taxon>Glomerellales</taxon>
        <taxon>Glomerellaceae</taxon>
        <taxon>Colletotrichum</taxon>
        <taxon>Colletotrichum graminicola species complex</taxon>
    </lineage>
</organism>
<gene>
    <name evidence="1" type="ORF">LY79DRAFT_335093</name>
</gene>